<evidence type="ECO:0000313" key="2">
    <source>
        <dbReference type="EMBL" id="PID59163.1"/>
    </source>
</evidence>
<protein>
    <recommendedName>
        <fullName evidence="1">Carrier domain-containing protein</fullName>
    </recommendedName>
</protein>
<dbReference type="Gene3D" id="1.10.1200.10">
    <property type="entry name" value="ACP-like"/>
    <property type="match status" value="1"/>
</dbReference>
<dbReference type="Proteomes" id="UP000229740">
    <property type="component" value="Unassembled WGS sequence"/>
</dbReference>
<organism evidence="2 3">
    <name type="scientific">candidate division KSB3 bacterium</name>
    <dbReference type="NCBI Taxonomy" id="2044937"/>
    <lineage>
        <taxon>Bacteria</taxon>
        <taxon>candidate division KSB3</taxon>
    </lineage>
</organism>
<accession>A0A2G6EAN9</accession>
<feature type="domain" description="Carrier" evidence="1">
    <location>
        <begin position="1"/>
        <end position="77"/>
    </location>
</feature>
<dbReference type="SUPFAM" id="SSF47336">
    <property type="entry name" value="ACP-like"/>
    <property type="match status" value="1"/>
</dbReference>
<evidence type="ECO:0000313" key="3">
    <source>
        <dbReference type="Proteomes" id="UP000229740"/>
    </source>
</evidence>
<dbReference type="PROSITE" id="PS50075">
    <property type="entry name" value="CARRIER"/>
    <property type="match status" value="1"/>
</dbReference>
<proteinExistence type="predicted"/>
<evidence type="ECO:0000259" key="1">
    <source>
        <dbReference type="PROSITE" id="PS50075"/>
    </source>
</evidence>
<dbReference type="AlphaFoldDB" id="A0A2G6EAN9"/>
<gene>
    <name evidence="2" type="ORF">CSB45_01820</name>
</gene>
<dbReference type="InterPro" id="IPR036736">
    <property type="entry name" value="ACP-like_sf"/>
</dbReference>
<sequence length="80" mass="9142">MDLTFEAFVEFLSKRFNVLATDITYDTVFTQDLGIDSLSLYSLLGDVEKEYQITLEVGDLLDINTAGKVYEYVASQFNKR</sequence>
<dbReference type="InterPro" id="IPR009081">
    <property type="entry name" value="PP-bd_ACP"/>
</dbReference>
<reference evidence="2 3" key="1">
    <citation type="submission" date="2017-10" db="EMBL/GenBank/DDBJ databases">
        <title>Novel microbial diversity and functional potential in the marine mammal oral microbiome.</title>
        <authorList>
            <person name="Dudek N.K."/>
            <person name="Sun C.L."/>
            <person name="Burstein D."/>
            <person name="Kantor R.S."/>
            <person name="Aliaga Goltsman D.S."/>
            <person name="Bik E.M."/>
            <person name="Thomas B.C."/>
            <person name="Banfield J.F."/>
            <person name="Relman D.A."/>
        </authorList>
    </citation>
    <scope>NUCLEOTIDE SEQUENCE [LARGE SCALE GENOMIC DNA]</scope>
    <source>
        <strain evidence="2">DOLZORAL124_49_17</strain>
    </source>
</reference>
<name>A0A2G6EAN9_9BACT</name>
<dbReference type="Pfam" id="PF00550">
    <property type="entry name" value="PP-binding"/>
    <property type="match status" value="1"/>
</dbReference>
<comment type="caution">
    <text evidence="2">The sequence shown here is derived from an EMBL/GenBank/DDBJ whole genome shotgun (WGS) entry which is preliminary data.</text>
</comment>
<dbReference type="EMBL" id="PDPS01000020">
    <property type="protein sequence ID" value="PID59163.1"/>
    <property type="molecule type" value="Genomic_DNA"/>
</dbReference>